<dbReference type="PANTHER" id="PTHR30535:SF34">
    <property type="entry name" value="MOLYBDATE-BINDING PROTEIN MOLA"/>
    <property type="match status" value="1"/>
</dbReference>
<evidence type="ECO:0000259" key="3">
    <source>
        <dbReference type="PROSITE" id="PS50983"/>
    </source>
</evidence>
<gene>
    <name evidence="4" type="primary">irp6A</name>
    <name evidence="4" type="ORF">CMUST_11515</name>
</gene>
<keyword evidence="5" id="KW-1185">Reference proteome</keyword>
<dbReference type="Proteomes" id="UP000035199">
    <property type="component" value="Chromosome"/>
</dbReference>
<dbReference type="RefSeq" id="WP_047262608.1">
    <property type="nucleotide sequence ID" value="NZ_CP011542.1"/>
</dbReference>
<feature type="signal peptide" evidence="2">
    <location>
        <begin position="1"/>
        <end position="19"/>
    </location>
</feature>
<evidence type="ECO:0000313" key="5">
    <source>
        <dbReference type="Proteomes" id="UP000035199"/>
    </source>
</evidence>
<dbReference type="PATRIC" id="fig|571915.4.peg.2460"/>
<evidence type="ECO:0000256" key="2">
    <source>
        <dbReference type="SAM" id="SignalP"/>
    </source>
</evidence>
<evidence type="ECO:0000313" key="4">
    <source>
        <dbReference type="EMBL" id="AKK06614.1"/>
    </source>
</evidence>
<protein>
    <submittedName>
        <fullName evidence="4">ABC-type Fe3+-hydroxamate transport system, periplasmic component</fullName>
    </submittedName>
</protein>
<name>A0A0G3GZQ9_9CORY</name>
<reference evidence="5" key="2">
    <citation type="submission" date="2015-05" db="EMBL/GenBank/DDBJ databases">
        <title>Complete genome sequence of Corynebacterium mustelae DSM 45274, isolated from various tissues of a male ferret with lethal sepsis.</title>
        <authorList>
            <person name="Ruckert C."/>
            <person name="Albersmeier A."/>
            <person name="Winkler A."/>
            <person name="Tauch A."/>
        </authorList>
    </citation>
    <scope>NUCLEOTIDE SEQUENCE [LARGE SCALE GENOMIC DNA]</scope>
    <source>
        <strain evidence="5">DSM 45274</strain>
    </source>
</reference>
<dbReference type="InterPro" id="IPR002491">
    <property type="entry name" value="ABC_transptr_periplasmic_BD"/>
</dbReference>
<dbReference type="EMBL" id="CP011542">
    <property type="protein sequence ID" value="AKK06614.1"/>
    <property type="molecule type" value="Genomic_DNA"/>
</dbReference>
<accession>A0A0G3GZQ9</accession>
<dbReference type="PROSITE" id="PS51257">
    <property type="entry name" value="PROKAR_LIPOPROTEIN"/>
    <property type="match status" value="1"/>
</dbReference>
<dbReference type="PANTHER" id="PTHR30535">
    <property type="entry name" value="VITAMIN B12-BINDING PROTEIN"/>
    <property type="match status" value="1"/>
</dbReference>
<keyword evidence="2" id="KW-0732">Signal</keyword>
<dbReference type="SUPFAM" id="SSF53807">
    <property type="entry name" value="Helical backbone' metal receptor"/>
    <property type="match status" value="1"/>
</dbReference>
<dbReference type="PROSITE" id="PS50983">
    <property type="entry name" value="FE_B12_PBP"/>
    <property type="match status" value="1"/>
</dbReference>
<dbReference type="KEGG" id="cmv:CMUST_11515"/>
<dbReference type="AlphaFoldDB" id="A0A0G3GZQ9"/>
<evidence type="ECO:0000256" key="1">
    <source>
        <dbReference type="ARBA" id="ARBA00008814"/>
    </source>
</evidence>
<comment type="similarity">
    <text evidence="1">Belongs to the bacterial solute-binding protein 8 family.</text>
</comment>
<sequence length="398" mass="43139">MRKLRLLGAGALIALTVTACTNGTDTGSTTAETSKSTDTAITVTDVKGRTVTFDAPPERIILGEGRGLFATSILNKNNPIDKVVALGSDLTTAAPSFKEKLVEKLPAVAELPEIGGIAKGDVTVENLIAHNPDALVMTADHYDAAETTGMLEKIDAAGIKYIVTDFRQHPMTNTTTSITALGELFGKTEEAKKFNADWQETVDRITERTSKLSDEERPKTLLWRAAGLKDCCATVNKSNLGEFVNAAGGDNLGDHILDTESGDITAEKVIAENPDVIIATGGSWDPEKAGSKDEEKKQAIPHVELGYSGTKERAAETLRGLLQTNGFDQLDAPKQEKLYAVWHQFYDSPMNYLALEQFAVWLHPDLFSDIDVNAHWEKAHDEFQAFPASGIFFTGMNP</sequence>
<dbReference type="InterPro" id="IPR050902">
    <property type="entry name" value="ABC_Transporter_SBP"/>
</dbReference>
<dbReference type="OrthoDB" id="9775594at2"/>
<reference evidence="4 5" key="1">
    <citation type="journal article" date="2015" name="Genome Announc.">
        <title>Complete Genome Sequence of the Type Strain Corynebacterium mustelae DSM 45274, Isolated from Various Tissues of a Male Ferret with Lethal Sepsis.</title>
        <authorList>
            <person name="Ruckert C."/>
            <person name="Eimer J."/>
            <person name="Winkler A."/>
            <person name="Tauch A."/>
        </authorList>
    </citation>
    <scope>NUCLEOTIDE SEQUENCE [LARGE SCALE GENOMIC DNA]</scope>
    <source>
        <strain evidence="4 5">DSM 45274</strain>
    </source>
</reference>
<feature type="chain" id="PRO_5039343900" evidence="2">
    <location>
        <begin position="20"/>
        <end position="398"/>
    </location>
</feature>
<dbReference type="Gene3D" id="3.40.50.1980">
    <property type="entry name" value="Nitrogenase molybdenum iron protein domain"/>
    <property type="match status" value="2"/>
</dbReference>
<feature type="domain" description="Fe/B12 periplasmic-binding" evidence="3">
    <location>
        <begin position="59"/>
        <end position="370"/>
    </location>
</feature>
<dbReference type="Pfam" id="PF01497">
    <property type="entry name" value="Peripla_BP_2"/>
    <property type="match status" value="1"/>
</dbReference>
<proteinExistence type="inferred from homology"/>
<dbReference type="STRING" id="571915.CMUST_11515"/>
<organism evidence="4 5">
    <name type="scientific">Corynebacterium mustelae</name>
    <dbReference type="NCBI Taxonomy" id="571915"/>
    <lineage>
        <taxon>Bacteria</taxon>
        <taxon>Bacillati</taxon>
        <taxon>Actinomycetota</taxon>
        <taxon>Actinomycetes</taxon>
        <taxon>Mycobacteriales</taxon>
        <taxon>Corynebacteriaceae</taxon>
        <taxon>Corynebacterium</taxon>
    </lineage>
</organism>